<dbReference type="GO" id="GO:0004499">
    <property type="term" value="F:N,N-dimethylaniline monooxygenase activity"/>
    <property type="evidence" value="ECO:0007669"/>
    <property type="project" value="EnsemblFungi"/>
</dbReference>
<evidence type="ECO:0000256" key="3">
    <source>
        <dbReference type="ARBA" id="ARBA00022630"/>
    </source>
</evidence>
<keyword evidence="6" id="KW-0560">Oxidoreductase</keyword>
<keyword evidence="10" id="KW-1185">Reference proteome</keyword>
<keyword evidence="4" id="KW-0274">FAD</keyword>
<feature type="signal peptide" evidence="8">
    <location>
        <begin position="1"/>
        <end position="21"/>
    </location>
</feature>
<gene>
    <name evidence="9" type="ORF">LIPSTDRAFT_209880</name>
</gene>
<dbReference type="GO" id="GO:0071949">
    <property type="term" value="F:FAD binding"/>
    <property type="evidence" value="ECO:0007669"/>
    <property type="project" value="EnsemblFungi"/>
</dbReference>
<dbReference type="Pfam" id="PF00743">
    <property type="entry name" value="FMO-like"/>
    <property type="match status" value="2"/>
</dbReference>
<keyword evidence="8" id="KW-0732">Signal</keyword>
<sequence>MTAGLIQRVAVLGILAHGAGASGLSATRALLEENSFKKIKVFERNAKAGGVWNYTNCIDPNVTVPSTDPSVSMEPLVDATSKVNVWAGAAYDNLVTNVPSPIMLFESPDYDKEFTYFSHRSAIADFLQHYAKEFKDLISYNSNVLDVGKEDGEWIVTYQPGELGSSPRKESFDAVVVATGYFNVPYVPDVKGIAEYLEKYPGSIIHSKIFRTPEPYKNKTILVVGNAASGIDISNQLALATGKKVYKSLRSETIAPGKPNPAIEEVTEIDYFDPEDKSIHLKDGKILDNIDVVIYATGYLRSLPFLSQINEGSHPLITDGTYVRDLYLHFVYCEDPTLAVLGTPRFVLPFRVSQAQACYIARVWSGRLKLPPKAIMDHFIWKRYQEVTDSRSFHDLKYPEDADFCEYILALCKLIPGDHGVFPRKWTKLERSLRKDIGNLKVAFAQYLEDTGRYATSREELVEAGLLGPLEIDDSEANFSIFGQVLNGDQYTEEDILEATRDMLEGAEIKN</sequence>
<dbReference type="SUPFAM" id="SSF51905">
    <property type="entry name" value="FAD/NAD(P)-binding domain"/>
    <property type="match status" value="2"/>
</dbReference>
<evidence type="ECO:0000256" key="8">
    <source>
        <dbReference type="SAM" id="SignalP"/>
    </source>
</evidence>
<name>A0A1E3QEJ7_LIPST</name>
<evidence type="ECO:0000256" key="5">
    <source>
        <dbReference type="ARBA" id="ARBA00022857"/>
    </source>
</evidence>
<dbReference type="Proteomes" id="UP000094385">
    <property type="component" value="Unassembled WGS sequence"/>
</dbReference>
<keyword evidence="7" id="KW-0503">Monooxygenase</keyword>
<dbReference type="GO" id="GO:0050661">
    <property type="term" value="F:NADP binding"/>
    <property type="evidence" value="ECO:0007669"/>
    <property type="project" value="InterPro"/>
</dbReference>
<dbReference type="OrthoDB" id="66881at2759"/>
<evidence type="ECO:0000256" key="7">
    <source>
        <dbReference type="ARBA" id="ARBA00023033"/>
    </source>
</evidence>
<evidence type="ECO:0000313" key="10">
    <source>
        <dbReference type="Proteomes" id="UP000094385"/>
    </source>
</evidence>
<organism evidence="9 10">
    <name type="scientific">Lipomyces starkeyi NRRL Y-11557</name>
    <dbReference type="NCBI Taxonomy" id="675824"/>
    <lineage>
        <taxon>Eukaryota</taxon>
        <taxon>Fungi</taxon>
        <taxon>Dikarya</taxon>
        <taxon>Ascomycota</taxon>
        <taxon>Saccharomycotina</taxon>
        <taxon>Lipomycetes</taxon>
        <taxon>Lipomycetales</taxon>
        <taxon>Lipomycetaceae</taxon>
        <taxon>Lipomyces</taxon>
    </lineage>
</organism>
<dbReference type="InterPro" id="IPR050346">
    <property type="entry name" value="FMO-like"/>
</dbReference>
<proteinExistence type="inferred from homology"/>
<keyword evidence="3" id="KW-0285">Flavoprotein</keyword>
<evidence type="ECO:0000313" key="9">
    <source>
        <dbReference type="EMBL" id="ODQ75522.1"/>
    </source>
</evidence>
<keyword evidence="5" id="KW-0521">NADP</keyword>
<accession>A0A1E3QEJ7</accession>
<dbReference type="FunFam" id="3.50.50.60:FF:000138">
    <property type="entry name" value="Flavin-containing monooxygenase"/>
    <property type="match status" value="1"/>
</dbReference>
<dbReference type="PANTHER" id="PTHR23023">
    <property type="entry name" value="DIMETHYLANILINE MONOOXYGENASE"/>
    <property type="match status" value="1"/>
</dbReference>
<protein>
    <recommendedName>
        <fullName evidence="11">FAD/NAD(P)-binding domain-containing protein</fullName>
    </recommendedName>
</protein>
<evidence type="ECO:0000256" key="1">
    <source>
        <dbReference type="ARBA" id="ARBA00001974"/>
    </source>
</evidence>
<comment type="similarity">
    <text evidence="2">Belongs to the FMO family.</text>
</comment>
<evidence type="ECO:0000256" key="6">
    <source>
        <dbReference type="ARBA" id="ARBA00023002"/>
    </source>
</evidence>
<dbReference type="AlphaFoldDB" id="A0A1E3QEJ7"/>
<dbReference type="STRING" id="675824.A0A1E3QEJ7"/>
<feature type="chain" id="PRO_5009134206" description="FAD/NAD(P)-binding domain-containing protein" evidence="8">
    <location>
        <begin position="22"/>
        <end position="511"/>
    </location>
</feature>
<dbReference type="InterPro" id="IPR036188">
    <property type="entry name" value="FAD/NAD-bd_sf"/>
</dbReference>
<dbReference type="InterPro" id="IPR020946">
    <property type="entry name" value="Flavin_mOase-like"/>
</dbReference>
<evidence type="ECO:0000256" key="2">
    <source>
        <dbReference type="ARBA" id="ARBA00009183"/>
    </source>
</evidence>
<reference evidence="9 10" key="1">
    <citation type="journal article" date="2016" name="Proc. Natl. Acad. Sci. U.S.A.">
        <title>Comparative genomics of biotechnologically important yeasts.</title>
        <authorList>
            <person name="Riley R."/>
            <person name="Haridas S."/>
            <person name="Wolfe K.H."/>
            <person name="Lopes M.R."/>
            <person name="Hittinger C.T."/>
            <person name="Goeker M."/>
            <person name="Salamov A.A."/>
            <person name="Wisecaver J.H."/>
            <person name="Long T.M."/>
            <person name="Calvey C.H."/>
            <person name="Aerts A.L."/>
            <person name="Barry K.W."/>
            <person name="Choi C."/>
            <person name="Clum A."/>
            <person name="Coughlan A.Y."/>
            <person name="Deshpande S."/>
            <person name="Douglass A.P."/>
            <person name="Hanson S.J."/>
            <person name="Klenk H.-P."/>
            <person name="LaButti K.M."/>
            <person name="Lapidus A."/>
            <person name="Lindquist E.A."/>
            <person name="Lipzen A.M."/>
            <person name="Meier-Kolthoff J.P."/>
            <person name="Ohm R.A."/>
            <person name="Otillar R.P."/>
            <person name="Pangilinan J.L."/>
            <person name="Peng Y."/>
            <person name="Rokas A."/>
            <person name="Rosa C.A."/>
            <person name="Scheuner C."/>
            <person name="Sibirny A.A."/>
            <person name="Slot J.C."/>
            <person name="Stielow J.B."/>
            <person name="Sun H."/>
            <person name="Kurtzman C.P."/>
            <person name="Blackwell M."/>
            <person name="Grigoriev I.V."/>
            <person name="Jeffries T.W."/>
        </authorList>
    </citation>
    <scope>NUCLEOTIDE SEQUENCE [LARGE SCALE GENOMIC DNA]</scope>
    <source>
        <strain evidence="9 10">NRRL Y-11557</strain>
    </source>
</reference>
<evidence type="ECO:0000256" key="4">
    <source>
        <dbReference type="ARBA" id="ARBA00022827"/>
    </source>
</evidence>
<dbReference type="EMBL" id="KV454290">
    <property type="protein sequence ID" value="ODQ75522.1"/>
    <property type="molecule type" value="Genomic_DNA"/>
</dbReference>
<evidence type="ECO:0008006" key="11">
    <source>
        <dbReference type="Google" id="ProtNLM"/>
    </source>
</evidence>
<comment type="cofactor">
    <cofactor evidence="1">
        <name>FAD</name>
        <dbReference type="ChEBI" id="CHEBI:57692"/>
    </cofactor>
</comment>
<dbReference type="Gene3D" id="3.50.50.60">
    <property type="entry name" value="FAD/NAD(P)-binding domain"/>
    <property type="match status" value="2"/>
</dbReference>